<reference evidence="2 3" key="1">
    <citation type="journal article" date="2014" name="Syst. Appl. Microbiol.">
        <title>Microsymbionts of Phaseolus vulgaris in acid and alkaline soils of Mexico.</title>
        <authorList>
            <person name="Verastegui-Valdes M.M."/>
            <person name="Zhang Y.J."/>
            <person name="Rivera-Orduna F.N."/>
            <person name="Cheng H.P."/>
            <person name="Sui X.H."/>
            <person name="Wang E.T."/>
        </authorList>
    </citation>
    <scope>NUCLEOTIDE SEQUENCE [LARGE SCALE GENOMIC DNA]</scope>
    <source>
        <strain evidence="2 3">FG01</strain>
    </source>
</reference>
<accession>A0A2S3YQR2</accession>
<dbReference type="EMBL" id="LODU01000018">
    <property type="protein sequence ID" value="POH33520.1"/>
    <property type="molecule type" value="Genomic_DNA"/>
</dbReference>
<dbReference type="SUPFAM" id="SSF51120">
    <property type="entry name" value="beta-Roll"/>
    <property type="match status" value="1"/>
</dbReference>
<sequence>MERQFRCRPASNSVVDSNGDDVIIDPRGNDWIDGRSGKDSISAGDGNDRMVITCRNFRQWL</sequence>
<proteinExistence type="predicted"/>
<dbReference type="AlphaFoldDB" id="A0A2S3YQR2"/>
<organism evidence="2 3">
    <name type="scientific">Sinorhizobium americanum</name>
    <dbReference type="NCBI Taxonomy" id="194963"/>
    <lineage>
        <taxon>Bacteria</taxon>
        <taxon>Pseudomonadati</taxon>
        <taxon>Pseudomonadota</taxon>
        <taxon>Alphaproteobacteria</taxon>
        <taxon>Hyphomicrobiales</taxon>
        <taxon>Rhizobiaceae</taxon>
        <taxon>Sinorhizobium/Ensifer group</taxon>
        <taxon>Sinorhizobium</taxon>
    </lineage>
</organism>
<evidence type="ECO:0000313" key="2">
    <source>
        <dbReference type="EMBL" id="POH33520.1"/>
    </source>
</evidence>
<evidence type="ECO:0000313" key="3">
    <source>
        <dbReference type="Proteomes" id="UP000237511"/>
    </source>
</evidence>
<gene>
    <name evidence="2" type="ORF">ATY31_10510</name>
</gene>
<evidence type="ECO:0000256" key="1">
    <source>
        <dbReference type="SAM" id="MobiDB-lite"/>
    </source>
</evidence>
<dbReference type="InterPro" id="IPR001343">
    <property type="entry name" value="Hemolysn_Ca-bd"/>
</dbReference>
<name>A0A2S3YQR2_9HYPH</name>
<dbReference type="RefSeq" id="WP_158254904.1">
    <property type="nucleotide sequence ID" value="NZ_LODU01000018.1"/>
</dbReference>
<protein>
    <submittedName>
        <fullName evidence="2">Uncharacterized protein</fullName>
    </submittedName>
</protein>
<dbReference type="Proteomes" id="UP000237511">
    <property type="component" value="Unassembled WGS sequence"/>
</dbReference>
<dbReference type="Pfam" id="PF00353">
    <property type="entry name" value="HemolysinCabind"/>
    <property type="match status" value="1"/>
</dbReference>
<dbReference type="InterPro" id="IPR011049">
    <property type="entry name" value="Serralysin-like_metalloprot_C"/>
</dbReference>
<comment type="caution">
    <text evidence="2">The sequence shown here is derived from an EMBL/GenBank/DDBJ whole genome shotgun (WGS) entry which is preliminary data.</text>
</comment>
<feature type="region of interest" description="Disordered" evidence="1">
    <location>
        <begin position="1"/>
        <end position="20"/>
    </location>
</feature>
<dbReference type="GO" id="GO:0005509">
    <property type="term" value="F:calcium ion binding"/>
    <property type="evidence" value="ECO:0007669"/>
    <property type="project" value="InterPro"/>
</dbReference>
<dbReference type="Gene3D" id="2.150.10.10">
    <property type="entry name" value="Serralysin-like metalloprotease, C-terminal"/>
    <property type="match status" value="1"/>
</dbReference>